<dbReference type="OrthoDB" id="7586319at2"/>
<keyword evidence="1" id="KW-0969">Cilium</keyword>
<dbReference type="Gene3D" id="3.30.750.140">
    <property type="match status" value="1"/>
</dbReference>
<evidence type="ECO:0000313" key="1">
    <source>
        <dbReference type="EMBL" id="AYJ85232.1"/>
    </source>
</evidence>
<dbReference type="InterPro" id="IPR038610">
    <property type="entry name" value="FliK-like_C_sf"/>
</dbReference>
<protein>
    <submittedName>
        <fullName evidence="1">Flagellar hook-length control protein FliK</fullName>
    </submittedName>
</protein>
<keyword evidence="1" id="KW-0282">Flagellum</keyword>
<geneLocation type="plasmid" evidence="1">
    <name>unnamed1</name>
</geneLocation>
<gene>
    <name evidence="1" type="ORF">D3Y57_04190</name>
</gene>
<sequence length="258" mass="26643">MIDPVHQLIVSLSFVPLSTPTFSLQAKDAAANQELAQIGDKASRAKAPKAIAAMPDPVDDKGAMISGLSEKLSADAATSLSLVAESPQPKHVAPVTGDTILASMPTSTMPNASAVPGAAVPVGTQLLNAMARANGVDQQWLEGVATDIERSSQNGDVRFKLQPADLGNISVSIAHDGVSSHLTIAVAEPRALSVVAQAHHQMVAGALALGVPISGASVSLDQSSADRRSSGERARRRIEIAVADEGTLRAPVDRNRYA</sequence>
<dbReference type="Proteomes" id="UP000276254">
    <property type="component" value="Plasmid unnamed1"/>
</dbReference>
<organism evidence="1 2">
    <name type="scientific">Sphingomonas paeninsulae</name>
    <dbReference type="NCBI Taxonomy" id="2319844"/>
    <lineage>
        <taxon>Bacteria</taxon>
        <taxon>Pseudomonadati</taxon>
        <taxon>Pseudomonadota</taxon>
        <taxon>Alphaproteobacteria</taxon>
        <taxon>Sphingomonadales</taxon>
        <taxon>Sphingomonadaceae</taxon>
        <taxon>Sphingomonas</taxon>
    </lineage>
</organism>
<keyword evidence="1" id="KW-0966">Cell projection</keyword>
<proteinExistence type="predicted"/>
<accession>A0A494TD51</accession>
<dbReference type="EMBL" id="CP032828">
    <property type="protein sequence ID" value="AYJ85232.1"/>
    <property type="molecule type" value="Genomic_DNA"/>
</dbReference>
<reference evidence="1 2" key="1">
    <citation type="submission" date="2018-09" db="EMBL/GenBank/DDBJ databases">
        <title>Sphingomonas peninsula sp. nov., isolated from fildes peninsula, Antarctic soil.</title>
        <authorList>
            <person name="Yingchao G."/>
        </authorList>
    </citation>
    <scope>NUCLEOTIDE SEQUENCE [LARGE SCALE GENOMIC DNA]</scope>
    <source>
        <strain evidence="1 2">YZ-8</strain>
        <plasmid evidence="1 2">unnamed1</plasmid>
    </source>
</reference>
<name>A0A494TD51_SPHPE</name>
<keyword evidence="1" id="KW-0614">Plasmid</keyword>
<keyword evidence="2" id="KW-1185">Reference proteome</keyword>
<dbReference type="AlphaFoldDB" id="A0A494TD51"/>
<evidence type="ECO:0000313" key="2">
    <source>
        <dbReference type="Proteomes" id="UP000276254"/>
    </source>
</evidence>
<dbReference type="KEGG" id="spha:D3Y57_04190"/>